<dbReference type="AlphaFoldDB" id="T0L885"/>
<dbReference type="InterPro" id="IPR000477">
    <property type="entry name" value="RT_dom"/>
</dbReference>
<reference evidence="2 3" key="1">
    <citation type="journal article" date="2013" name="BMC Genomics">
        <title>Genome sequencing and comparative genomics of honey bee microsporidia, Nosema apis reveal novel insights into host-parasite interactions.</title>
        <authorList>
            <person name="Chen Yp."/>
            <person name="Pettis J.S."/>
            <person name="Zhao Y."/>
            <person name="Liu X."/>
            <person name="Tallon L.J."/>
            <person name="Sadzewicz L.D."/>
            <person name="Li R."/>
            <person name="Zheng H."/>
            <person name="Huang S."/>
            <person name="Zhang X."/>
            <person name="Hamilton M.C."/>
            <person name="Pernal S.F."/>
            <person name="Melathopoulos A.P."/>
            <person name="Yan X."/>
            <person name="Evans J.D."/>
        </authorList>
    </citation>
    <scope>NUCLEOTIDE SEQUENCE [LARGE SCALE GENOMIC DNA]</scope>
    <source>
        <strain evidence="2 3">BRL 01</strain>
    </source>
</reference>
<name>T0L885_9MICR</name>
<dbReference type="Proteomes" id="UP000053780">
    <property type="component" value="Unassembled WGS sequence"/>
</dbReference>
<proteinExistence type="predicted"/>
<feature type="domain" description="Reverse transcriptase" evidence="1">
    <location>
        <begin position="251"/>
        <end position="383"/>
    </location>
</feature>
<evidence type="ECO:0000313" key="3">
    <source>
        <dbReference type="Proteomes" id="UP000053780"/>
    </source>
</evidence>
<dbReference type="OrthoDB" id="2191886at2759"/>
<sequence>MTEAARVLQCVQLSYESLTVKKVQKSVWQENINKKILELNTKKSLLSKYKDDSESVKGKDLKDARRIMRSYGLILDIPKDLQKVISNLSDRIIIYGDKINKHEKRKLFRRENAKFELYRGRFYRDLSDKNETLNDVPAEEIKNTWSKMWELDTGEADEDLLDEYVLEYKGTKDESICFPTLDEFMEIIKWLPCWKAAGPDRIFNFFIKKMTTIHNDLYKVIKTICLDNEQPEEWFFRGITHLIPKGIAQSGKDFRPITCMSNLYKLTTKCVTAVMQIMVEERKLISDNQMDTMRKVLGAKEQMLTNIMLNKANNFGLKTAWIDVKKAFDSVTHKYLIKCIERLGLPDWITKFMKLITSKWNLDIRSNNRTILNKKVQRGILQGDGLFSSSLRSMYRPTK</sequence>
<dbReference type="VEuPathDB" id="MicrosporidiaDB:NAPIS_ORF01736"/>
<keyword evidence="3" id="KW-1185">Reference proteome</keyword>
<protein>
    <recommendedName>
        <fullName evidence="1">Reverse transcriptase domain-containing protein</fullName>
    </recommendedName>
</protein>
<dbReference type="SUPFAM" id="SSF56672">
    <property type="entry name" value="DNA/RNA polymerases"/>
    <property type="match status" value="1"/>
</dbReference>
<dbReference type="HOGENOM" id="CLU_057895_0_0_1"/>
<dbReference type="EMBL" id="KE647252">
    <property type="protein sequence ID" value="EQB60693.1"/>
    <property type="molecule type" value="Genomic_DNA"/>
</dbReference>
<evidence type="ECO:0000259" key="1">
    <source>
        <dbReference type="Pfam" id="PF00078"/>
    </source>
</evidence>
<gene>
    <name evidence="2" type="ORF">NAPIS_ORF01736</name>
</gene>
<dbReference type="PANTHER" id="PTHR35450:SF2">
    <property type="entry name" value="REVERSE TRANSCRIPTASE DOMAIN-CONTAINING PROTEIN"/>
    <property type="match status" value="1"/>
</dbReference>
<accession>T0L885</accession>
<organism evidence="2 3">
    <name type="scientific">Vairimorpha apis BRL 01</name>
    <dbReference type="NCBI Taxonomy" id="1037528"/>
    <lineage>
        <taxon>Eukaryota</taxon>
        <taxon>Fungi</taxon>
        <taxon>Fungi incertae sedis</taxon>
        <taxon>Microsporidia</taxon>
        <taxon>Nosematidae</taxon>
        <taxon>Vairimorpha</taxon>
    </lineage>
</organism>
<dbReference type="InterPro" id="IPR043502">
    <property type="entry name" value="DNA/RNA_pol_sf"/>
</dbReference>
<evidence type="ECO:0000313" key="2">
    <source>
        <dbReference type="EMBL" id="EQB60693.1"/>
    </source>
</evidence>
<dbReference type="PANTHER" id="PTHR35450">
    <property type="entry name" value="REVERSE TRANSCRIPTASE DOMAIN-CONTAINING PROTEIN"/>
    <property type="match status" value="1"/>
</dbReference>
<dbReference type="Pfam" id="PF00078">
    <property type="entry name" value="RVT_1"/>
    <property type="match status" value="1"/>
</dbReference>